<feature type="chain" id="PRO_5040800535" evidence="1">
    <location>
        <begin position="23"/>
        <end position="47"/>
    </location>
</feature>
<dbReference type="AlphaFoldDB" id="A0A9X3ACC3"/>
<accession>A0A9X3ACC3</accession>
<comment type="caution">
    <text evidence="2">The sequence shown here is derived from an EMBL/GenBank/DDBJ whole genome shotgun (WGS) entry which is preliminary data.</text>
</comment>
<evidence type="ECO:0000313" key="3">
    <source>
        <dbReference type="Proteomes" id="UP001150641"/>
    </source>
</evidence>
<feature type="signal peptide" evidence="1">
    <location>
        <begin position="1"/>
        <end position="22"/>
    </location>
</feature>
<dbReference type="RefSeq" id="WP_271122557.1">
    <property type="nucleotide sequence ID" value="NZ_JALHAN010000062.1"/>
</dbReference>
<gene>
    <name evidence="2" type="ORF">MUA00_07930</name>
</gene>
<dbReference type="EMBL" id="JALHAP010000075">
    <property type="protein sequence ID" value="MCT4701733.1"/>
    <property type="molecule type" value="Genomic_DNA"/>
</dbReference>
<dbReference type="Proteomes" id="UP001150641">
    <property type="component" value="Unassembled WGS sequence"/>
</dbReference>
<reference evidence="2" key="1">
    <citation type="submission" date="2022-03" db="EMBL/GenBank/DDBJ databases">
        <title>Proposal of a novel genus Dryocolo and two novel species.</title>
        <authorList>
            <person name="Maddock D.W."/>
            <person name="Brady C.L."/>
            <person name="Denman S."/>
            <person name="Arnold D."/>
        </authorList>
    </citation>
    <scope>NUCLEOTIDE SEQUENCE</scope>
    <source>
        <strain evidence="2">H6W4</strain>
    </source>
</reference>
<protein>
    <submittedName>
        <fullName evidence="2">Uncharacterized protein</fullName>
    </submittedName>
</protein>
<sequence>MFKKTTVALLCAAILASVTAFSAEYQFTAENKPATDTTKNKNEAVYK</sequence>
<evidence type="ECO:0000256" key="1">
    <source>
        <dbReference type="SAM" id="SignalP"/>
    </source>
</evidence>
<proteinExistence type="predicted"/>
<name>A0A9X3ACC3_9ENTR</name>
<evidence type="ECO:0000313" key="2">
    <source>
        <dbReference type="EMBL" id="MCT4701733.1"/>
    </source>
</evidence>
<organism evidence="2 3">
    <name type="scientific">Dryocola boscaweniae</name>
    <dbReference type="NCBI Taxonomy" id="2925397"/>
    <lineage>
        <taxon>Bacteria</taxon>
        <taxon>Pseudomonadati</taxon>
        <taxon>Pseudomonadota</taxon>
        <taxon>Gammaproteobacteria</taxon>
        <taxon>Enterobacterales</taxon>
        <taxon>Enterobacteriaceae</taxon>
        <taxon>Dryocola</taxon>
    </lineage>
</organism>
<keyword evidence="1" id="KW-0732">Signal</keyword>
<keyword evidence="3" id="KW-1185">Reference proteome</keyword>